<name>A0A6J5NBE5_9CAUD</name>
<dbReference type="EMBL" id="LR797270">
    <property type="protein sequence ID" value="CAB4198509.1"/>
    <property type="molecule type" value="Genomic_DNA"/>
</dbReference>
<organism evidence="1">
    <name type="scientific">uncultured Caudovirales phage</name>
    <dbReference type="NCBI Taxonomy" id="2100421"/>
    <lineage>
        <taxon>Viruses</taxon>
        <taxon>Duplodnaviria</taxon>
        <taxon>Heunggongvirae</taxon>
        <taxon>Uroviricota</taxon>
        <taxon>Caudoviricetes</taxon>
        <taxon>Peduoviridae</taxon>
        <taxon>Maltschvirus</taxon>
        <taxon>Maltschvirus maltsch</taxon>
    </lineage>
</organism>
<sequence>MSIIKTKIGGFKARWVLRHRWEKGSKSTLRNYTANEIRRTLKLSIWAKRYEAVGNGKGKAIFDTKNLVNCYMIGLDLIVCKVWVDFSFRPTLGF</sequence>
<evidence type="ECO:0000313" key="2">
    <source>
        <dbReference type="EMBL" id="CAB4170655.1"/>
    </source>
</evidence>
<protein>
    <submittedName>
        <fullName evidence="1">Uncharacterized protein</fullName>
    </submittedName>
</protein>
<proteinExistence type="predicted"/>
<dbReference type="EMBL" id="LR796625">
    <property type="protein sequence ID" value="CAB4155326.1"/>
    <property type="molecule type" value="Genomic_DNA"/>
</dbReference>
<reference evidence="1" key="1">
    <citation type="submission" date="2020-04" db="EMBL/GenBank/DDBJ databases">
        <authorList>
            <person name="Chiriac C."/>
            <person name="Salcher M."/>
            <person name="Ghai R."/>
            <person name="Kavagutti S V."/>
        </authorList>
    </citation>
    <scope>NUCLEOTIDE SEQUENCE</scope>
</reference>
<accession>A0A6J5NBE5</accession>
<evidence type="ECO:0000313" key="1">
    <source>
        <dbReference type="EMBL" id="CAB4155326.1"/>
    </source>
</evidence>
<dbReference type="EMBL" id="LR796859">
    <property type="protein sequence ID" value="CAB4170655.1"/>
    <property type="molecule type" value="Genomic_DNA"/>
</dbReference>
<gene>
    <name evidence="3" type="ORF">UFOVP1307_125</name>
    <name evidence="1" type="ORF">UFOVP651_221</name>
    <name evidence="2" type="ORF">UFOVP902_77</name>
</gene>
<evidence type="ECO:0000313" key="3">
    <source>
        <dbReference type="EMBL" id="CAB4198509.1"/>
    </source>
</evidence>